<dbReference type="Proteomes" id="UP001064048">
    <property type="component" value="Chromosome 3"/>
</dbReference>
<name>A0ACC0JW61_CHOFU</name>
<reference evidence="1 2" key="1">
    <citation type="journal article" date="2022" name="Genome Biol. Evol.">
        <title>The Spruce Budworm Genome: Reconstructing the Evolutionary History of Antifreeze Proteins.</title>
        <authorList>
            <person name="Beliveau C."/>
            <person name="Gagne P."/>
            <person name="Picq S."/>
            <person name="Vernygora O."/>
            <person name="Keeling C.I."/>
            <person name="Pinkney K."/>
            <person name="Doucet D."/>
            <person name="Wen F."/>
            <person name="Johnston J.S."/>
            <person name="Maaroufi H."/>
            <person name="Boyle B."/>
            <person name="Laroche J."/>
            <person name="Dewar K."/>
            <person name="Juretic N."/>
            <person name="Blackburn G."/>
            <person name="Nisole A."/>
            <person name="Brunet B."/>
            <person name="Brandao M."/>
            <person name="Lumley L."/>
            <person name="Duan J."/>
            <person name="Quan G."/>
            <person name="Lucarotti C.J."/>
            <person name="Roe A.D."/>
            <person name="Sperling F.A.H."/>
            <person name="Levesque R.C."/>
            <person name="Cusson M."/>
        </authorList>
    </citation>
    <scope>NUCLEOTIDE SEQUENCE [LARGE SCALE GENOMIC DNA]</scope>
    <source>
        <strain evidence="1">Glfc:IPQL:Cfum</strain>
    </source>
</reference>
<keyword evidence="2" id="KW-1185">Reference proteome</keyword>
<dbReference type="EMBL" id="CM046103">
    <property type="protein sequence ID" value="KAI8428369.1"/>
    <property type="molecule type" value="Genomic_DNA"/>
</dbReference>
<accession>A0ACC0JW61</accession>
<gene>
    <name evidence="1" type="ORF">MSG28_002554</name>
</gene>
<evidence type="ECO:0000313" key="1">
    <source>
        <dbReference type="EMBL" id="KAI8428369.1"/>
    </source>
</evidence>
<proteinExistence type="predicted"/>
<comment type="caution">
    <text evidence="1">The sequence shown here is derived from an EMBL/GenBank/DDBJ whole genome shotgun (WGS) entry which is preliminary data.</text>
</comment>
<sequence>MNIVRWELKDHSADIECTMSDRVTQLLGPVMVKVHVFVARAILARGVTVVTFLWKTMKSNQTEMFIDENEV</sequence>
<organism evidence="1 2">
    <name type="scientific">Choristoneura fumiferana</name>
    <name type="common">Spruce budworm moth</name>
    <name type="synonym">Archips fumiferana</name>
    <dbReference type="NCBI Taxonomy" id="7141"/>
    <lineage>
        <taxon>Eukaryota</taxon>
        <taxon>Metazoa</taxon>
        <taxon>Ecdysozoa</taxon>
        <taxon>Arthropoda</taxon>
        <taxon>Hexapoda</taxon>
        <taxon>Insecta</taxon>
        <taxon>Pterygota</taxon>
        <taxon>Neoptera</taxon>
        <taxon>Endopterygota</taxon>
        <taxon>Lepidoptera</taxon>
        <taxon>Glossata</taxon>
        <taxon>Ditrysia</taxon>
        <taxon>Tortricoidea</taxon>
        <taxon>Tortricidae</taxon>
        <taxon>Tortricinae</taxon>
        <taxon>Choristoneura</taxon>
    </lineage>
</organism>
<evidence type="ECO:0000313" key="2">
    <source>
        <dbReference type="Proteomes" id="UP001064048"/>
    </source>
</evidence>
<protein>
    <submittedName>
        <fullName evidence="1">Uncharacterized protein</fullName>
    </submittedName>
</protein>